<dbReference type="GO" id="GO:0016020">
    <property type="term" value="C:membrane"/>
    <property type="evidence" value="ECO:0007669"/>
    <property type="project" value="UniProtKB-SubCell"/>
</dbReference>
<keyword evidence="3" id="KW-0808">Transferase</keyword>
<protein>
    <recommendedName>
        <fullName evidence="8">Glycosyltransferase 61 catalytic domain-containing protein</fullName>
    </recommendedName>
</protein>
<dbReference type="Proteomes" id="UP001054902">
    <property type="component" value="Unassembled WGS sequence"/>
</dbReference>
<gene>
    <name evidence="9" type="ORF">CTEN210_04145</name>
</gene>
<dbReference type="InterPro" id="IPR007657">
    <property type="entry name" value="Glycosyltransferase_61"/>
</dbReference>
<dbReference type="InterPro" id="IPR049625">
    <property type="entry name" value="Glyco_transf_61_cat"/>
</dbReference>
<keyword evidence="2" id="KW-0328">Glycosyltransferase</keyword>
<keyword evidence="6" id="KW-0472">Membrane</keyword>
<keyword evidence="7" id="KW-0325">Glycoprotein</keyword>
<dbReference type="PANTHER" id="PTHR20961">
    <property type="entry name" value="GLYCOSYLTRANSFERASE"/>
    <property type="match status" value="1"/>
</dbReference>
<dbReference type="EMBL" id="BLLK01000023">
    <property type="protein sequence ID" value="GFH47670.1"/>
    <property type="molecule type" value="Genomic_DNA"/>
</dbReference>
<accession>A0AAD3CMY2</accession>
<dbReference type="AlphaFoldDB" id="A0AAD3CMY2"/>
<comment type="caution">
    <text evidence="9">The sequence shown here is derived from an EMBL/GenBank/DDBJ whole genome shotgun (WGS) entry which is preliminary data.</text>
</comment>
<evidence type="ECO:0000256" key="4">
    <source>
        <dbReference type="ARBA" id="ARBA00022692"/>
    </source>
</evidence>
<keyword evidence="4" id="KW-0812">Transmembrane</keyword>
<keyword evidence="10" id="KW-1185">Reference proteome</keyword>
<proteinExistence type="predicted"/>
<evidence type="ECO:0000256" key="5">
    <source>
        <dbReference type="ARBA" id="ARBA00022989"/>
    </source>
</evidence>
<organism evidence="9 10">
    <name type="scientific">Chaetoceros tenuissimus</name>
    <dbReference type="NCBI Taxonomy" id="426638"/>
    <lineage>
        <taxon>Eukaryota</taxon>
        <taxon>Sar</taxon>
        <taxon>Stramenopiles</taxon>
        <taxon>Ochrophyta</taxon>
        <taxon>Bacillariophyta</taxon>
        <taxon>Coscinodiscophyceae</taxon>
        <taxon>Chaetocerotophycidae</taxon>
        <taxon>Chaetocerotales</taxon>
        <taxon>Chaetocerotaceae</taxon>
        <taxon>Chaetoceros</taxon>
    </lineage>
</organism>
<evidence type="ECO:0000313" key="10">
    <source>
        <dbReference type="Proteomes" id="UP001054902"/>
    </source>
</evidence>
<sequence>MFPRSHQRSRILNKTSNASRRKHVPLDKILLAIGMFFLGYQIRSFQSIDKNTPVSDISNQVSIPKQQPVNLISSIPKEPTRHVPIQNKKHWCVIALKQLPNNTRKYFQHFPHAAEILLPCWSWFMEQGATDNCGFALHYSLELSSWSQQLVDAMGCKVQKFMNPKTDLDEQGYVKAIPDDEVQYTPNMYLLRPRLEYIRYLNDASHAHALRRKFISDDEILSKKGPGTRLQIGMIQRLASRTIGNFDEIQQALQKELPDADIITTNFEFHTVLEQAEWFATKDVIIAAHGAALTNAVFITEGTIIMQLYPPKYFWQSLDPLIEQSGGRAIQWYEKGQNPIVVSATIDKEGFDAAGKATFSPPVDEVILPVLYSLGEKKASLKLLEKLYGHFV</sequence>
<feature type="domain" description="Glycosyltransferase 61 catalytic" evidence="8">
    <location>
        <begin position="230"/>
        <end position="305"/>
    </location>
</feature>
<evidence type="ECO:0000256" key="2">
    <source>
        <dbReference type="ARBA" id="ARBA00022676"/>
    </source>
</evidence>
<evidence type="ECO:0000256" key="6">
    <source>
        <dbReference type="ARBA" id="ARBA00023136"/>
    </source>
</evidence>
<evidence type="ECO:0000256" key="1">
    <source>
        <dbReference type="ARBA" id="ARBA00004167"/>
    </source>
</evidence>
<evidence type="ECO:0000259" key="8">
    <source>
        <dbReference type="Pfam" id="PF04577"/>
    </source>
</evidence>
<dbReference type="PANTHER" id="PTHR20961:SF38">
    <property type="entry name" value="PROTEIN O-LINKED-MANNOSE BETA-1,4-N-ACETYLGLUCOSAMINYLTRANSFERASE 2"/>
    <property type="match status" value="1"/>
</dbReference>
<dbReference type="Pfam" id="PF04577">
    <property type="entry name" value="Glyco_transf_61"/>
    <property type="match status" value="1"/>
</dbReference>
<keyword evidence="5" id="KW-1133">Transmembrane helix</keyword>
<evidence type="ECO:0000256" key="3">
    <source>
        <dbReference type="ARBA" id="ARBA00022679"/>
    </source>
</evidence>
<dbReference type="GO" id="GO:0016757">
    <property type="term" value="F:glycosyltransferase activity"/>
    <property type="evidence" value="ECO:0007669"/>
    <property type="project" value="UniProtKB-KW"/>
</dbReference>
<evidence type="ECO:0000313" key="9">
    <source>
        <dbReference type="EMBL" id="GFH47670.1"/>
    </source>
</evidence>
<reference evidence="9 10" key="1">
    <citation type="journal article" date="2021" name="Sci. Rep.">
        <title>The genome of the diatom Chaetoceros tenuissimus carries an ancient integrated fragment of an extant virus.</title>
        <authorList>
            <person name="Hongo Y."/>
            <person name="Kimura K."/>
            <person name="Takaki Y."/>
            <person name="Yoshida Y."/>
            <person name="Baba S."/>
            <person name="Kobayashi G."/>
            <person name="Nagasaki K."/>
            <person name="Hano T."/>
            <person name="Tomaru Y."/>
        </authorList>
    </citation>
    <scope>NUCLEOTIDE SEQUENCE [LARGE SCALE GENOMIC DNA]</scope>
    <source>
        <strain evidence="9 10">NIES-3715</strain>
    </source>
</reference>
<name>A0AAD3CMY2_9STRA</name>
<evidence type="ECO:0000256" key="7">
    <source>
        <dbReference type="ARBA" id="ARBA00023180"/>
    </source>
</evidence>
<comment type="subcellular location">
    <subcellularLocation>
        <location evidence="1">Membrane</location>
        <topology evidence="1">Single-pass membrane protein</topology>
    </subcellularLocation>
</comment>